<organism evidence="5 6">
    <name type="scientific">Kluyvera cryocrescens</name>
    <name type="common">Kluyvera citrophila</name>
    <dbReference type="NCBI Taxonomy" id="580"/>
    <lineage>
        <taxon>Bacteria</taxon>
        <taxon>Pseudomonadati</taxon>
        <taxon>Pseudomonadota</taxon>
        <taxon>Gammaproteobacteria</taxon>
        <taxon>Enterobacterales</taxon>
        <taxon>Enterobacteriaceae</taxon>
        <taxon>Kluyvera</taxon>
    </lineage>
</organism>
<evidence type="ECO:0000256" key="4">
    <source>
        <dbReference type="SAM" id="SignalP"/>
    </source>
</evidence>
<name>A0AAW9CB84_KLUCR</name>
<protein>
    <recommendedName>
        <fullName evidence="2">Curli production assembly/transport component CsgE</fullName>
    </recommendedName>
</protein>
<feature type="signal peptide" evidence="4">
    <location>
        <begin position="1"/>
        <end position="23"/>
    </location>
</feature>
<dbReference type="Proteomes" id="UP001276300">
    <property type="component" value="Unassembled WGS sequence"/>
</dbReference>
<dbReference type="Pfam" id="PF10627">
    <property type="entry name" value="CsgE"/>
    <property type="match status" value="1"/>
</dbReference>
<evidence type="ECO:0000313" key="5">
    <source>
        <dbReference type="EMBL" id="MDW3779531.1"/>
    </source>
</evidence>
<dbReference type="InterPro" id="IPR018900">
    <property type="entry name" value="Curli_CsgE"/>
</dbReference>
<proteinExistence type="predicted"/>
<evidence type="ECO:0000256" key="3">
    <source>
        <dbReference type="ARBA" id="ARBA00022729"/>
    </source>
</evidence>
<comment type="function">
    <text evidence="1">May be involved in the biogenesis of curli organelles.</text>
</comment>
<evidence type="ECO:0000313" key="6">
    <source>
        <dbReference type="Proteomes" id="UP001276300"/>
    </source>
</evidence>
<dbReference type="GeneID" id="99776505"/>
<comment type="caution">
    <text evidence="5">The sequence shown here is derived from an EMBL/GenBank/DDBJ whole genome shotgun (WGS) entry which is preliminary data.</text>
</comment>
<dbReference type="AlphaFoldDB" id="A0AAW9CB84"/>
<reference evidence="5" key="1">
    <citation type="journal article" date="2023" name="J Glob Antimicrob Resist">
        <title>Emergence of NDM-1 and KPC-3 carbapenemases in Kluyvera cryocrescens: Investigating genetic heterogeneity and acquisition routes of blaNDM-1 in Enterobacterales species in Portugal.</title>
        <authorList>
            <person name="Loiodice M."/>
            <person name="Ribeiro M."/>
            <person name="Peixe L."/>
            <person name="Novais A."/>
        </authorList>
    </citation>
    <scope>NUCLEOTIDE SEQUENCE</scope>
    <source>
        <strain evidence="5">K629</strain>
    </source>
</reference>
<dbReference type="EMBL" id="JAUEQX010000021">
    <property type="protein sequence ID" value="MDW3779531.1"/>
    <property type="molecule type" value="Genomic_DNA"/>
</dbReference>
<sequence length="130" mass="14793">MMKYLKVAIASLMMLLASHASYSAEIEVPGLVTDNTITRIGHDFYRAFTDHWEEEYPGSITINERPSARWGSWITIKVDQDLLFQTFLFPSKNDFNKQVNIALASVYEGLQKRAINKALLNTGDLTSDEF</sequence>
<evidence type="ECO:0000256" key="2">
    <source>
        <dbReference type="ARBA" id="ARBA00014024"/>
    </source>
</evidence>
<dbReference type="NCBIfam" id="NF007701">
    <property type="entry name" value="PRK10386.1"/>
    <property type="match status" value="1"/>
</dbReference>
<gene>
    <name evidence="5" type="primary">csgE</name>
    <name evidence="5" type="ORF">QWU01_22265</name>
</gene>
<feature type="chain" id="PRO_5043600398" description="Curli production assembly/transport component CsgE" evidence="4">
    <location>
        <begin position="24"/>
        <end position="130"/>
    </location>
</feature>
<accession>A0AAW9CB84</accession>
<dbReference type="RefSeq" id="WP_233269644.1">
    <property type="nucleotide sequence ID" value="NZ_CALMQG010000088.1"/>
</dbReference>
<keyword evidence="3 4" id="KW-0732">Signal</keyword>
<evidence type="ECO:0000256" key="1">
    <source>
        <dbReference type="ARBA" id="ARBA00003989"/>
    </source>
</evidence>